<evidence type="ECO:0000256" key="13">
    <source>
        <dbReference type="SAM" id="Phobius"/>
    </source>
</evidence>
<dbReference type="InterPro" id="IPR004570">
    <property type="entry name" value="Phosphatidylglycerol_P_synth"/>
</dbReference>
<evidence type="ECO:0008006" key="16">
    <source>
        <dbReference type="Google" id="ProtNLM"/>
    </source>
</evidence>
<keyword evidence="7" id="KW-0443">Lipid metabolism</keyword>
<evidence type="ECO:0000256" key="2">
    <source>
        <dbReference type="ARBA" id="ARBA00010441"/>
    </source>
</evidence>
<keyword evidence="4 11" id="KW-0808">Transferase</keyword>
<evidence type="ECO:0000256" key="12">
    <source>
        <dbReference type="SAM" id="MobiDB-lite"/>
    </source>
</evidence>
<keyword evidence="15" id="KW-1185">Reference proteome</keyword>
<evidence type="ECO:0000256" key="11">
    <source>
        <dbReference type="RuleBase" id="RU003750"/>
    </source>
</evidence>
<organism evidence="14 15">
    <name type="scientific">Elliptochloris bilobata</name>
    <dbReference type="NCBI Taxonomy" id="381761"/>
    <lineage>
        <taxon>Eukaryota</taxon>
        <taxon>Viridiplantae</taxon>
        <taxon>Chlorophyta</taxon>
        <taxon>core chlorophytes</taxon>
        <taxon>Trebouxiophyceae</taxon>
        <taxon>Trebouxiophyceae incertae sedis</taxon>
        <taxon>Elliptochloris clade</taxon>
        <taxon>Elliptochloris</taxon>
    </lineage>
</organism>
<evidence type="ECO:0000256" key="8">
    <source>
        <dbReference type="ARBA" id="ARBA00023136"/>
    </source>
</evidence>
<dbReference type="Gene3D" id="1.20.120.1760">
    <property type="match status" value="1"/>
</dbReference>
<evidence type="ECO:0000256" key="5">
    <source>
        <dbReference type="ARBA" id="ARBA00022692"/>
    </source>
</evidence>
<name>A0AAW1QJL4_9CHLO</name>
<evidence type="ECO:0000256" key="9">
    <source>
        <dbReference type="ARBA" id="ARBA00023209"/>
    </source>
</evidence>
<dbReference type="InterPro" id="IPR050324">
    <property type="entry name" value="CDP-alcohol_PTase-I"/>
</dbReference>
<evidence type="ECO:0000256" key="7">
    <source>
        <dbReference type="ARBA" id="ARBA00023098"/>
    </source>
</evidence>
<dbReference type="AlphaFoldDB" id="A0AAW1QJL4"/>
<comment type="similarity">
    <text evidence="2 11">Belongs to the CDP-alcohol phosphatidyltransferase class-I family.</text>
</comment>
<feature type="compositionally biased region" description="Polar residues" evidence="12">
    <location>
        <begin position="287"/>
        <end position="298"/>
    </location>
</feature>
<sequence>MRLVRPGGPPVIKRVPLFRIASQESLDSPIDRRSDYYRQRAREEPASAPPGPALQPLLTAPNALTIFRIVLVPVVVVLWFSLHWLAPLAVAAVFIIAALTDWADGYLARKMKLTSAFGAFLDPVADKLMVSTVLILLAVRPPAPLSQKDMTIPVVIMIGREITMSALREWAAASGGAAHRAVKMVGISALLIMQRAEVLLGSAPRSLEAIRWGSHAALGVLWAGAFLAVWSLSNYMANVWAYFRHPSGGANIAPGTPPLGSPRESLLAGPGLPLPRRRSSPLPVALNASSGSSKGKLT</sequence>
<comment type="subcellular location">
    <subcellularLocation>
        <location evidence="1">Membrane</location>
        <topology evidence="1">Multi-pass membrane protein</topology>
    </subcellularLocation>
</comment>
<reference evidence="14 15" key="1">
    <citation type="journal article" date="2024" name="Nat. Commun.">
        <title>Phylogenomics reveals the evolutionary origins of lichenization in chlorophyte algae.</title>
        <authorList>
            <person name="Puginier C."/>
            <person name="Libourel C."/>
            <person name="Otte J."/>
            <person name="Skaloud P."/>
            <person name="Haon M."/>
            <person name="Grisel S."/>
            <person name="Petersen M."/>
            <person name="Berrin J.G."/>
            <person name="Delaux P.M."/>
            <person name="Dal Grande F."/>
            <person name="Keller J."/>
        </authorList>
    </citation>
    <scope>NUCLEOTIDE SEQUENCE [LARGE SCALE GENOMIC DNA]</scope>
    <source>
        <strain evidence="14 15">SAG 245.80</strain>
    </source>
</reference>
<accession>A0AAW1QJL4</accession>
<feature type="transmembrane region" description="Helical" evidence="13">
    <location>
        <begin position="119"/>
        <end position="139"/>
    </location>
</feature>
<gene>
    <name evidence="14" type="ORF">WJX81_007458</name>
</gene>
<proteinExistence type="inferred from homology"/>
<dbReference type="Pfam" id="PF01066">
    <property type="entry name" value="CDP-OH_P_transf"/>
    <property type="match status" value="1"/>
</dbReference>
<evidence type="ECO:0000256" key="6">
    <source>
        <dbReference type="ARBA" id="ARBA00022989"/>
    </source>
</evidence>
<evidence type="ECO:0000256" key="10">
    <source>
        <dbReference type="ARBA" id="ARBA00023264"/>
    </source>
</evidence>
<evidence type="ECO:0000313" key="14">
    <source>
        <dbReference type="EMBL" id="KAK9821443.1"/>
    </source>
</evidence>
<dbReference type="PANTHER" id="PTHR14269:SF62">
    <property type="entry name" value="CDP-DIACYLGLYCEROL--GLYCEROL-3-PHOSPHATE 3-PHOSPHATIDYLTRANSFERASE 1, CHLOROPLASTIC"/>
    <property type="match status" value="1"/>
</dbReference>
<evidence type="ECO:0000256" key="1">
    <source>
        <dbReference type="ARBA" id="ARBA00004141"/>
    </source>
</evidence>
<protein>
    <recommendedName>
        <fullName evidence="16">CDP-diacylglycerol--glycerol-3-phosphate 3-phosphatidyltransferase</fullName>
    </recommendedName>
</protein>
<feature type="transmembrane region" description="Helical" evidence="13">
    <location>
        <begin position="216"/>
        <end position="237"/>
    </location>
</feature>
<dbReference type="GO" id="GO:0046474">
    <property type="term" value="P:glycerophospholipid biosynthetic process"/>
    <property type="evidence" value="ECO:0007669"/>
    <property type="project" value="TreeGrafter"/>
</dbReference>
<keyword evidence="8 13" id="KW-0472">Membrane</keyword>
<keyword evidence="5 13" id="KW-0812">Transmembrane</keyword>
<dbReference type="InterPro" id="IPR043130">
    <property type="entry name" value="CDP-OH_PTrfase_TM_dom"/>
</dbReference>
<keyword evidence="9" id="KW-0594">Phospholipid biosynthesis</keyword>
<keyword evidence="6 13" id="KW-1133">Transmembrane helix</keyword>
<dbReference type="GO" id="GO:0008444">
    <property type="term" value="F:CDP-diacylglycerol-glycerol-3-phosphate 3-phosphatidyltransferase activity"/>
    <property type="evidence" value="ECO:0007669"/>
    <property type="project" value="InterPro"/>
</dbReference>
<keyword evidence="3" id="KW-0444">Lipid biosynthesis</keyword>
<dbReference type="InterPro" id="IPR000462">
    <property type="entry name" value="CDP-OH_P_trans"/>
</dbReference>
<feature type="region of interest" description="Disordered" evidence="12">
    <location>
        <begin position="254"/>
        <end position="298"/>
    </location>
</feature>
<keyword evidence="10" id="KW-1208">Phospholipid metabolism</keyword>
<dbReference type="InterPro" id="IPR048254">
    <property type="entry name" value="CDP_ALCOHOL_P_TRANSF_CS"/>
</dbReference>
<dbReference type="EMBL" id="JALJOU010000102">
    <property type="protein sequence ID" value="KAK9821443.1"/>
    <property type="molecule type" value="Genomic_DNA"/>
</dbReference>
<comment type="caution">
    <text evidence="14">The sequence shown here is derived from an EMBL/GenBank/DDBJ whole genome shotgun (WGS) entry which is preliminary data.</text>
</comment>
<evidence type="ECO:0000256" key="4">
    <source>
        <dbReference type="ARBA" id="ARBA00022679"/>
    </source>
</evidence>
<evidence type="ECO:0000313" key="15">
    <source>
        <dbReference type="Proteomes" id="UP001445335"/>
    </source>
</evidence>
<dbReference type="GO" id="GO:0016020">
    <property type="term" value="C:membrane"/>
    <property type="evidence" value="ECO:0007669"/>
    <property type="project" value="UniProtKB-SubCell"/>
</dbReference>
<dbReference type="PROSITE" id="PS00379">
    <property type="entry name" value="CDP_ALCOHOL_P_TRANSF"/>
    <property type="match status" value="1"/>
</dbReference>
<evidence type="ECO:0000256" key="3">
    <source>
        <dbReference type="ARBA" id="ARBA00022516"/>
    </source>
</evidence>
<dbReference type="Proteomes" id="UP001445335">
    <property type="component" value="Unassembled WGS sequence"/>
</dbReference>
<dbReference type="NCBIfam" id="TIGR00560">
    <property type="entry name" value="pgsA"/>
    <property type="match status" value="1"/>
</dbReference>
<dbReference type="PANTHER" id="PTHR14269">
    <property type="entry name" value="CDP-DIACYLGLYCEROL--GLYCEROL-3-PHOSPHATE 3-PHOSPHATIDYLTRANSFERASE-RELATED"/>
    <property type="match status" value="1"/>
</dbReference>